<dbReference type="AlphaFoldDB" id="A0A3G4RJJ5"/>
<keyword evidence="3" id="KW-0614">Plasmid</keyword>
<evidence type="ECO:0000259" key="2">
    <source>
        <dbReference type="Pfam" id="PF02371"/>
    </source>
</evidence>
<dbReference type="NCBIfam" id="NF033542">
    <property type="entry name" value="transpos_IS110"/>
    <property type="match status" value="1"/>
</dbReference>
<dbReference type="PANTHER" id="PTHR33055:SF3">
    <property type="entry name" value="PUTATIVE TRANSPOSASE FOR IS117-RELATED"/>
    <property type="match status" value="1"/>
</dbReference>
<dbReference type="InterPro" id="IPR002525">
    <property type="entry name" value="Transp_IS110-like_N"/>
</dbReference>
<dbReference type="GO" id="GO:0003677">
    <property type="term" value="F:DNA binding"/>
    <property type="evidence" value="ECO:0007669"/>
    <property type="project" value="InterPro"/>
</dbReference>
<accession>A0A3G4RJJ5</accession>
<dbReference type="PANTHER" id="PTHR33055">
    <property type="entry name" value="TRANSPOSASE FOR INSERTION SEQUENCE ELEMENT IS1111A"/>
    <property type="match status" value="1"/>
</dbReference>
<dbReference type="InterPro" id="IPR047650">
    <property type="entry name" value="Transpos_IS110"/>
</dbReference>
<reference evidence="3" key="1">
    <citation type="submission" date="2018-10" db="EMBL/GenBank/DDBJ databases">
        <title>Complete sequence of plasmid pHNLDH4-2.</title>
        <authorList>
            <person name="Liu J.H."/>
            <person name="Huang X."/>
        </authorList>
    </citation>
    <scope>NUCLEOTIDE SEQUENCE</scope>
    <source>
        <strain evidence="3">LDH4-2</strain>
        <plasmid evidence="3">pHNLDH4-2</plasmid>
    </source>
</reference>
<evidence type="ECO:0000313" key="3">
    <source>
        <dbReference type="EMBL" id="AYU65828.1"/>
    </source>
</evidence>
<evidence type="ECO:0000259" key="1">
    <source>
        <dbReference type="Pfam" id="PF01548"/>
    </source>
</evidence>
<organism evidence="3">
    <name type="scientific">Klebsiella pneumoniae</name>
    <dbReference type="NCBI Taxonomy" id="573"/>
    <lineage>
        <taxon>Bacteria</taxon>
        <taxon>Pseudomonadati</taxon>
        <taxon>Pseudomonadota</taxon>
        <taxon>Gammaproteobacteria</taxon>
        <taxon>Enterobacterales</taxon>
        <taxon>Enterobacteriaceae</taxon>
        <taxon>Klebsiella/Raoultella group</taxon>
        <taxon>Klebsiella</taxon>
        <taxon>Klebsiella pneumoniae complex</taxon>
    </lineage>
</organism>
<protein>
    <submittedName>
        <fullName evidence="3">IS110 family transposase</fullName>
    </submittedName>
</protein>
<dbReference type="Pfam" id="PF02371">
    <property type="entry name" value="Transposase_20"/>
    <property type="match status" value="1"/>
</dbReference>
<feature type="domain" description="Transposase IS110-like N-terminal" evidence="1">
    <location>
        <begin position="23"/>
        <end position="163"/>
    </location>
</feature>
<dbReference type="Pfam" id="PF01548">
    <property type="entry name" value="DEDD_Tnp_IS110"/>
    <property type="match status" value="1"/>
</dbReference>
<dbReference type="GO" id="GO:0004803">
    <property type="term" value="F:transposase activity"/>
    <property type="evidence" value="ECO:0007669"/>
    <property type="project" value="InterPro"/>
</dbReference>
<name>A0A3G4RJJ5_KLEPN</name>
<gene>
    <name evidence="3" type="primary">tnpA</name>
</gene>
<dbReference type="InterPro" id="IPR003346">
    <property type="entry name" value="Transposase_20"/>
</dbReference>
<proteinExistence type="predicted"/>
<geneLocation type="plasmid" evidence="3">
    <name>pHNLDH4-2</name>
</geneLocation>
<dbReference type="EMBL" id="MK079573">
    <property type="protein sequence ID" value="AYU65828.1"/>
    <property type="molecule type" value="Genomic_DNA"/>
</dbReference>
<feature type="domain" description="Transposase IS116/IS110/IS902 C-terminal" evidence="2">
    <location>
        <begin position="228"/>
        <end position="307"/>
    </location>
</feature>
<sequence>MPQWDDKSSLIERSAAIMNVKTIGIDLAKNVFQIHGVDEHGKRLFNKQLRRAQMASFFANIPPCLIGMEACASAHFWANKLISMGHNVKLMAPQFVKPYVKTNKHDAADAEAICEAVTRPNMRFVPVKTAEQQAVLALHRSRQSFIKQRTAQANQIRGLLAEFGIVVPRGIQQLQRRLPELVEDADNPLPVLFRTQLSLLQHHMAYLFDVIATLDKQIEQCYRQNALCQRIGKIPGIGPVTASALIATIGKANNFENGRQLAAWLGLVPRQHSSGGKQVLLGISKRGDTYLRTLLIHGARAVLQSAKHKQDAVSSWANQLMARRNNNIASVALANKNARTVWALLAKEREYCAPIISA</sequence>
<dbReference type="GO" id="GO:0006313">
    <property type="term" value="P:DNA transposition"/>
    <property type="evidence" value="ECO:0007669"/>
    <property type="project" value="InterPro"/>
</dbReference>